<dbReference type="SMART" id="SM00248">
    <property type="entry name" value="ANK"/>
    <property type="match status" value="8"/>
</dbReference>
<dbReference type="Gene3D" id="1.25.40.20">
    <property type="entry name" value="Ankyrin repeat-containing domain"/>
    <property type="match status" value="3"/>
</dbReference>
<feature type="repeat" description="ANK" evidence="3">
    <location>
        <begin position="438"/>
        <end position="470"/>
    </location>
</feature>
<feature type="repeat" description="ANK" evidence="3">
    <location>
        <begin position="364"/>
        <end position="396"/>
    </location>
</feature>
<dbReference type="InterPro" id="IPR050889">
    <property type="entry name" value="Dendritic_Spine_Reg/Scaffold"/>
</dbReference>
<keyword evidence="1" id="KW-0677">Repeat</keyword>
<accession>A0ABD2WWV4</accession>
<dbReference type="PANTHER" id="PTHR24166">
    <property type="entry name" value="ROLLING PEBBLES, ISOFORM B"/>
    <property type="match status" value="1"/>
</dbReference>
<dbReference type="PROSITE" id="PS50088">
    <property type="entry name" value="ANK_REPEAT"/>
    <property type="match status" value="4"/>
</dbReference>
<gene>
    <name evidence="4" type="ORF">TKK_009005</name>
</gene>
<evidence type="ECO:0000256" key="2">
    <source>
        <dbReference type="ARBA" id="ARBA00023043"/>
    </source>
</evidence>
<dbReference type="Pfam" id="PF12796">
    <property type="entry name" value="Ank_2"/>
    <property type="match status" value="2"/>
</dbReference>
<feature type="repeat" description="ANK" evidence="3">
    <location>
        <begin position="513"/>
        <end position="541"/>
    </location>
</feature>
<dbReference type="PANTHER" id="PTHR24166:SF48">
    <property type="entry name" value="PROTEIN VAPYRIN"/>
    <property type="match status" value="1"/>
</dbReference>
<evidence type="ECO:0000256" key="1">
    <source>
        <dbReference type="ARBA" id="ARBA00022737"/>
    </source>
</evidence>
<dbReference type="Pfam" id="PF00023">
    <property type="entry name" value="Ank"/>
    <property type="match status" value="1"/>
</dbReference>
<proteinExistence type="predicted"/>
<organism evidence="4 5">
    <name type="scientific">Trichogramma kaykai</name>
    <dbReference type="NCBI Taxonomy" id="54128"/>
    <lineage>
        <taxon>Eukaryota</taxon>
        <taxon>Metazoa</taxon>
        <taxon>Ecdysozoa</taxon>
        <taxon>Arthropoda</taxon>
        <taxon>Hexapoda</taxon>
        <taxon>Insecta</taxon>
        <taxon>Pterygota</taxon>
        <taxon>Neoptera</taxon>
        <taxon>Endopterygota</taxon>
        <taxon>Hymenoptera</taxon>
        <taxon>Apocrita</taxon>
        <taxon>Proctotrupomorpha</taxon>
        <taxon>Chalcidoidea</taxon>
        <taxon>Trichogrammatidae</taxon>
        <taxon>Trichogramma</taxon>
    </lineage>
</organism>
<sequence>MSRSVYDLVQFDYPKDLSIENARLELLRQMEPLISSWEGQPPNLLDIFRPEEIESLLSDCVKNFLEGDSCYRAFVEFVSRSGYIVVPDLDEDGKPRLRRTTPIHHAPRHPEFPKLTLVVRTLFQMYKCDVNYIDGTGLTHFHVACMSDCEDIVKKFLELGQNPDLLVPALGASPLYLALMYGRKTIAEILLRNGADPTLANSIQRTPLDMVCGGNSVDVDLVKTMLELACEKYLIDPTDQWMNESATLSRIIEKCDNDVLPGIIEETIDERRPALLRVDVRHRERLRTELFHKAVLCGKEKAAELLLRRGVNPRLTDAKGSTALHVVCRGAHHSRTCDENFAKLFFEMCEDSGQTVDIDARDKRGNTPLHVAARYRRDDLVKLLLRVGANPNLANVEGQTPLHFICDMFYDHLLVDIIFEVDDEKQHNKVQIDARDNEGNTPLLLSLQLGNKRVTEVLLRRGADPNIANAMGSTALHLISKDHCYGPGELAKLFFEICDDNRLFVQIDARDESGRTPLQLAVANILPRTVDILLNRGAEMSLFVFPTESYYGARFNSDSNYSTGTKLKMASGALLTIEILETVGYQLSRDDATTIMKFFAKYDLFEKVADIEKPLYDDENLAMRAKTIMVTSSLSFDDLIQLRPEEAEKLLAYEDYYKLAYSEKFSYILAKRYDRAFHALCEKLSKGFFRSWTLDPFWEMIHKRLPLECCEHILAKLNNKDLFNICLAAIMLRHDRERQNNC</sequence>
<keyword evidence="2 3" id="KW-0040">ANK repeat</keyword>
<dbReference type="PRINTS" id="PR01415">
    <property type="entry name" value="ANKYRIN"/>
</dbReference>
<keyword evidence="5" id="KW-1185">Reference proteome</keyword>
<evidence type="ECO:0000256" key="3">
    <source>
        <dbReference type="PROSITE-ProRule" id="PRU00023"/>
    </source>
</evidence>
<reference evidence="4 5" key="1">
    <citation type="journal article" date="2024" name="bioRxiv">
        <title>A reference genome for Trichogramma kaykai: A tiny desert-dwelling parasitoid wasp with competing sex-ratio distorters.</title>
        <authorList>
            <person name="Culotta J."/>
            <person name="Lindsey A.R."/>
        </authorList>
    </citation>
    <scope>NUCLEOTIDE SEQUENCE [LARGE SCALE GENOMIC DNA]</scope>
    <source>
        <strain evidence="4 5">KSX58</strain>
    </source>
</reference>
<name>A0ABD2WWV4_9HYME</name>
<dbReference type="InterPro" id="IPR036770">
    <property type="entry name" value="Ankyrin_rpt-contain_sf"/>
</dbReference>
<dbReference type="Proteomes" id="UP001627154">
    <property type="component" value="Unassembled WGS sequence"/>
</dbReference>
<protein>
    <submittedName>
        <fullName evidence="4">Uncharacterized protein</fullName>
    </submittedName>
</protein>
<dbReference type="PROSITE" id="PS50297">
    <property type="entry name" value="ANK_REP_REGION"/>
    <property type="match status" value="4"/>
</dbReference>
<dbReference type="InterPro" id="IPR002110">
    <property type="entry name" value="Ankyrin_rpt"/>
</dbReference>
<evidence type="ECO:0000313" key="4">
    <source>
        <dbReference type="EMBL" id="KAL3396956.1"/>
    </source>
</evidence>
<comment type="caution">
    <text evidence="4">The sequence shown here is derived from an EMBL/GenBank/DDBJ whole genome shotgun (WGS) entry which is preliminary data.</text>
</comment>
<dbReference type="EMBL" id="JBJJXI010000067">
    <property type="protein sequence ID" value="KAL3396956.1"/>
    <property type="molecule type" value="Genomic_DNA"/>
</dbReference>
<feature type="repeat" description="ANK" evidence="3">
    <location>
        <begin position="170"/>
        <end position="202"/>
    </location>
</feature>
<evidence type="ECO:0000313" key="5">
    <source>
        <dbReference type="Proteomes" id="UP001627154"/>
    </source>
</evidence>
<dbReference type="SUPFAM" id="SSF48403">
    <property type="entry name" value="Ankyrin repeat"/>
    <property type="match status" value="1"/>
</dbReference>
<dbReference type="AlphaFoldDB" id="A0ABD2WWV4"/>